<dbReference type="InterPro" id="IPR036513">
    <property type="entry name" value="STAS_dom_sf"/>
</dbReference>
<evidence type="ECO:0000313" key="7">
    <source>
        <dbReference type="Proteomes" id="UP000272238"/>
    </source>
</evidence>
<proteinExistence type="inferred from homology"/>
<dbReference type="Gene3D" id="3.30.750.24">
    <property type="entry name" value="STAS domain"/>
    <property type="match status" value="1"/>
</dbReference>
<dbReference type="OrthoDB" id="9793697at2"/>
<dbReference type="CDD" id="cd07043">
    <property type="entry name" value="STAS_anti-anti-sigma_factors"/>
    <property type="match status" value="1"/>
</dbReference>
<dbReference type="NCBIfam" id="TIGR00377">
    <property type="entry name" value="ant_ant_sig"/>
    <property type="match status" value="1"/>
</dbReference>
<dbReference type="EMBL" id="RBZN01000003">
    <property type="protein sequence ID" value="RKQ19613.1"/>
    <property type="molecule type" value="Genomic_DNA"/>
</dbReference>
<keyword evidence="2" id="KW-0597">Phosphoprotein</keyword>
<name>A0A494ZB25_9BACL</name>
<accession>A0A494ZB25</accession>
<dbReference type="Proteomes" id="UP000272238">
    <property type="component" value="Unassembled WGS sequence"/>
</dbReference>
<dbReference type="InterPro" id="IPR003658">
    <property type="entry name" value="Anti-sigma_ant"/>
</dbReference>
<dbReference type="PANTHER" id="PTHR33495">
    <property type="entry name" value="ANTI-SIGMA FACTOR ANTAGONIST TM_1081-RELATED-RELATED"/>
    <property type="match status" value="1"/>
</dbReference>
<evidence type="ECO:0000259" key="5">
    <source>
        <dbReference type="PROSITE" id="PS50801"/>
    </source>
</evidence>
<evidence type="ECO:0000256" key="3">
    <source>
        <dbReference type="ARBA" id="ARBA00024670"/>
    </source>
</evidence>
<comment type="similarity">
    <text evidence="1 4">Belongs to the anti-sigma-factor antagonist family.</text>
</comment>
<dbReference type="AlphaFoldDB" id="A0A494ZB25"/>
<dbReference type="RefSeq" id="WP_121213150.1">
    <property type="nucleotide sequence ID" value="NZ_JAMYWW010000001.1"/>
</dbReference>
<dbReference type="PROSITE" id="PS50801">
    <property type="entry name" value="STAS"/>
    <property type="match status" value="1"/>
</dbReference>
<comment type="caution">
    <text evidence="6">The sequence shown here is derived from an EMBL/GenBank/DDBJ whole genome shotgun (WGS) entry which is preliminary data.</text>
</comment>
<protein>
    <recommendedName>
        <fullName evidence="4">Anti-sigma factor antagonist</fullName>
    </recommendedName>
</protein>
<evidence type="ECO:0000256" key="4">
    <source>
        <dbReference type="RuleBase" id="RU003749"/>
    </source>
</evidence>
<evidence type="ECO:0000313" key="6">
    <source>
        <dbReference type="EMBL" id="RKQ19613.1"/>
    </source>
</evidence>
<dbReference type="SUPFAM" id="SSF52091">
    <property type="entry name" value="SpoIIaa-like"/>
    <property type="match status" value="1"/>
</dbReference>
<feature type="domain" description="STAS" evidence="5">
    <location>
        <begin position="3"/>
        <end position="107"/>
    </location>
</feature>
<dbReference type="InterPro" id="IPR002645">
    <property type="entry name" value="STAS_dom"/>
</dbReference>
<dbReference type="Pfam" id="PF01740">
    <property type="entry name" value="STAS"/>
    <property type="match status" value="1"/>
</dbReference>
<reference evidence="6 7" key="1">
    <citation type="journal article" date="2016" name="Antonie Van Leeuwenhoek">
        <title>Lysinibacillus endophyticus sp. nov., an indole-3-acetic acid producing endophytic bacterium isolated from corn root (Zea mays cv. Xinken-5).</title>
        <authorList>
            <person name="Yu J."/>
            <person name="Guan X."/>
            <person name="Liu C."/>
            <person name="Xiang W."/>
            <person name="Yu Z."/>
            <person name="Liu X."/>
            <person name="Wang G."/>
        </authorList>
    </citation>
    <scope>NUCLEOTIDE SEQUENCE [LARGE SCALE GENOMIC DNA]</scope>
    <source>
        <strain evidence="6 7">DSM 100506</strain>
    </source>
</reference>
<sequence length="107" mass="12159">MNVSVQFRKNDNTLQGFVEGELDTYTAPMLREELDSIQLFEGMSIELDLSNVRYMDSTGLGVFVAFYKKVMKQKANLKLVALSSRLARLFEITGLSELMEIESVKKV</sequence>
<gene>
    <name evidence="6" type="ORF">D8M03_02780</name>
</gene>
<comment type="function">
    <text evidence="3">Positive regulator of sigma-B activity. Non-phosphorylated RsbV binds to RsbW, preventing its association with sigma-B. When phosphorylated, releases RsbW, which is then free to complex with and inactivate sigma-B.</text>
</comment>
<dbReference type="GO" id="GO:0043856">
    <property type="term" value="F:anti-sigma factor antagonist activity"/>
    <property type="evidence" value="ECO:0007669"/>
    <property type="project" value="InterPro"/>
</dbReference>
<organism evidence="6 7">
    <name type="scientific">Ureibacillus endophyticus</name>
    <dbReference type="NCBI Taxonomy" id="1978490"/>
    <lineage>
        <taxon>Bacteria</taxon>
        <taxon>Bacillati</taxon>
        <taxon>Bacillota</taxon>
        <taxon>Bacilli</taxon>
        <taxon>Bacillales</taxon>
        <taxon>Caryophanaceae</taxon>
        <taxon>Ureibacillus</taxon>
    </lineage>
</organism>
<keyword evidence="7" id="KW-1185">Reference proteome</keyword>
<dbReference type="PANTHER" id="PTHR33495:SF9">
    <property type="entry name" value="ANTI-SIGMA-B FACTOR ANTAGONIST"/>
    <property type="match status" value="1"/>
</dbReference>
<evidence type="ECO:0000256" key="1">
    <source>
        <dbReference type="ARBA" id="ARBA00009013"/>
    </source>
</evidence>
<evidence type="ECO:0000256" key="2">
    <source>
        <dbReference type="ARBA" id="ARBA00022553"/>
    </source>
</evidence>